<accession>A0A915L0I0</accession>
<reference evidence="2" key="1">
    <citation type="submission" date="2022-11" db="UniProtKB">
        <authorList>
            <consortium name="WormBaseParasite"/>
        </authorList>
    </citation>
    <scope>IDENTIFICATION</scope>
</reference>
<dbReference type="Proteomes" id="UP000887565">
    <property type="component" value="Unplaced"/>
</dbReference>
<protein>
    <submittedName>
        <fullName evidence="2">Uncharacterized protein</fullName>
    </submittedName>
</protein>
<keyword evidence="1" id="KW-1185">Reference proteome</keyword>
<organism evidence="1 2">
    <name type="scientific">Romanomermis culicivorax</name>
    <name type="common">Nematode worm</name>
    <dbReference type="NCBI Taxonomy" id="13658"/>
    <lineage>
        <taxon>Eukaryota</taxon>
        <taxon>Metazoa</taxon>
        <taxon>Ecdysozoa</taxon>
        <taxon>Nematoda</taxon>
        <taxon>Enoplea</taxon>
        <taxon>Dorylaimia</taxon>
        <taxon>Mermithida</taxon>
        <taxon>Mermithoidea</taxon>
        <taxon>Mermithidae</taxon>
        <taxon>Romanomermis</taxon>
    </lineage>
</organism>
<evidence type="ECO:0000313" key="1">
    <source>
        <dbReference type="Proteomes" id="UP000887565"/>
    </source>
</evidence>
<dbReference type="WBParaSite" id="nRc.2.0.1.t44572-RA">
    <property type="protein sequence ID" value="nRc.2.0.1.t44572-RA"/>
    <property type="gene ID" value="nRc.2.0.1.g44572"/>
</dbReference>
<sequence>MSKVNDAADAALKQDLVEYGKGTLGISGKYFDVLYQVFGDVLGGKKSAAVAAKGHKNWRQIFG</sequence>
<evidence type="ECO:0000313" key="2">
    <source>
        <dbReference type="WBParaSite" id="nRc.2.0.1.t44572-RA"/>
    </source>
</evidence>
<name>A0A915L0I0_ROMCU</name>
<dbReference type="AlphaFoldDB" id="A0A915L0I0"/>
<proteinExistence type="predicted"/>